<organism evidence="1">
    <name type="scientific">Anguilla anguilla</name>
    <name type="common">European freshwater eel</name>
    <name type="synonym">Muraena anguilla</name>
    <dbReference type="NCBI Taxonomy" id="7936"/>
    <lineage>
        <taxon>Eukaryota</taxon>
        <taxon>Metazoa</taxon>
        <taxon>Chordata</taxon>
        <taxon>Craniata</taxon>
        <taxon>Vertebrata</taxon>
        <taxon>Euteleostomi</taxon>
        <taxon>Actinopterygii</taxon>
        <taxon>Neopterygii</taxon>
        <taxon>Teleostei</taxon>
        <taxon>Anguilliformes</taxon>
        <taxon>Anguillidae</taxon>
        <taxon>Anguilla</taxon>
    </lineage>
</organism>
<dbReference type="AlphaFoldDB" id="A0A0E9TW79"/>
<protein>
    <submittedName>
        <fullName evidence="1">Uncharacterized protein</fullName>
    </submittedName>
</protein>
<accession>A0A0E9TW79</accession>
<name>A0A0E9TW79_ANGAN</name>
<dbReference type="EMBL" id="GBXM01051589">
    <property type="protein sequence ID" value="JAH56988.1"/>
    <property type="molecule type" value="Transcribed_RNA"/>
</dbReference>
<sequence>MGNGRLCLQFLKKLRFSILFFSCTGPVW</sequence>
<evidence type="ECO:0000313" key="1">
    <source>
        <dbReference type="EMBL" id="JAH56988.1"/>
    </source>
</evidence>
<reference evidence="1" key="2">
    <citation type="journal article" date="2015" name="Fish Shellfish Immunol.">
        <title>Early steps in the European eel (Anguilla anguilla)-Vibrio vulnificus interaction in the gills: Role of the RtxA13 toxin.</title>
        <authorList>
            <person name="Callol A."/>
            <person name="Pajuelo D."/>
            <person name="Ebbesson L."/>
            <person name="Teles M."/>
            <person name="MacKenzie S."/>
            <person name="Amaro C."/>
        </authorList>
    </citation>
    <scope>NUCLEOTIDE SEQUENCE</scope>
</reference>
<proteinExistence type="predicted"/>
<reference evidence="1" key="1">
    <citation type="submission" date="2014-11" db="EMBL/GenBank/DDBJ databases">
        <authorList>
            <person name="Amaro Gonzalez C."/>
        </authorList>
    </citation>
    <scope>NUCLEOTIDE SEQUENCE</scope>
</reference>